<keyword evidence="1" id="KW-0998">Cell outer membrane</keyword>
<evidence type="ECO:0000313" key="7">
    <source>
        <dbReference type="Proteomes" id="UP000095541"/>
    </source>
</evidence>
<dbReference type="Proteomes" id="UP000782901">
    <property type="component" value="Unassembled WGS sequence"/>
</dbReference>
<protein>
    <submittedName>
        <fullName evidence="3">Outer membrane cobalamin receptor protein</fullName>
    </submittedName>
    <submittedName>
        <fullName evidence="6">SusC/RagA family TonB-linked outer membrane protein</fullName>
    </submittedName>
    <submittedName>
        <fullName evidence="4">TonB-dependent receptor</fullName>
    </submittedName>
</protein>
<dbReference type="EMBL" id="QROV01000006">
    <property type="protein sequence ID" value="RHL61632.1"/>
    <property type="molecule type" value="Genomic_DNA"/>
</dbReference>
<dbReference type="EMBL" id="CZBI01000001">
    <property type="protein sequence ID" value="CUP38293.1"/>
    <property type="molecule type" value="Genomic_DNA"/>
</dbReference>
<dbReference type="FunFam" id="2.60.40.1120:FF:000003">
    <property type="entry name" value="Outer membrane protein Omp121"/>
    <property type="match status" value="1"/>
</dbReference>
<dbReference type="Gene3D" id="2.60.40.1120">
    <property type="entry name" value="Carboxypeptidase-like, regulatory domain"/>
    <property type="match status" value="1"/>
</dbReference>
<reference evidence="5" key="4">
    <citation type="submission" date="2021-02" db="EMBL/GenBank/DDBJ databases">
        <title>Infant gut strain persistence is associated with maternal origin, phylogeny, and functional potential including surface adhesion and iron acquisition.</title>
        <authorList>
            <person name="Lou Y.C."/>
        </authorList>
    </citation>
    <scope>NUCLEOTIDE SEQUENCE</scope>
    <source>
        <strain evidence="5">L3_082_243G1_dasL3_082_243G1_maxbin2.maxbin.015s ta_sub</strain>
    </source>
</reference>
<comment type="subcellular location">
    <subcellularLocation>
        <location evidence="1">Cell outer membrane</location>
        <topology evidence="1">Multi-pass membrane protein</topology>
    </subcellularLocation>
</comment>
<evidence type="ECO:0000313" key="9">
    <source>
        <dbReference type="Proteomes" id="UP000460317"/>
    </source>
</evidence>
<dbReference type="FunFam" id="2.170.130.10:FF:000003">
    <property type="entry name" value="SusC/RagA family TonB-linked outer membrane protein"/>
    <property type="match status" value="1"/>
</dbReference>
<name>A0A139JS87_BACT4</name>
<reference evidence="3 7" key="1">
    <citation type="submission" date="2015-09" db="EMBL/GenBank/DDBJ databases">
        <authorList>
            <consortium name="Pathogen Informatics"/>
        </authorList>
    </citation>
    <scope>NUCLEOTIDE SEQUENCE [LARGE SCALE GENOMIC DNA]</scope>
    <source>
        <strain evidence="3 7">2789STDY5834945</strain>
    </source>
</reference>
<evidence type="ECO:0000313" key="6">
    <source>
        <dbReference type="EMBL" id="RHL61632.1"/>
    </source>
</evidence>
<dbReference type="EMBL" id="JAGZEE010000026">
    <property type="protein sequence ID" value="MBS5412341.1"/>
    <property type="molecule type" value="Genomic_DNA"/>
</dbReference>
<keyword evidence="1" id="KW-0472">Membrane</keyword>
<dbReference type="Proteomes" id="UP000095541">
    <property type="component" value="Unassembled WGS sequence"/>
</dbReference>
<dbReference type="NCBIfam" id="TIGR04056">
    <property type="entry name" value="OMP_RagA_SusC"/>
    <property type="match status" value="1"/>
</dbReference>
<proteinExistence type="inferred from homology"/>
<gene>
    <name evidence="6" type="ORF">DW011_06520</name>
    <name evidence="3" type="ORF">ERS852557_00415</name>
    <name evidence="4" type="ORF">GAN93_09300</name>
    <name evidence="5" type="ORF">KHY35_16800</name>
</gene>
<evidence type="ECO:0000313" key="4">
    <source>
        <dbReference type="EMBL" id="KAB4452813.1"/>
    </source>
</evidence>
<dbReference type="PATRIC" id="fig|818.29.peg.5041"/>
<keyword evidence="1" id="KW-1134">Transmembrane beta strand</keyword>
<dbReference type="InterPro" id="IPR023997">
    <property type="entry name" value="TonB-dep_OMP_SusC/RagA_CS"/>
</dbReference>
<sequence length="1117" mass="125490">MKKNHSCYRRRYLKHIALVLLFYPLSALGAQGHISIKGQSITIMQAIQLIEKNSDYTFFYNAADLEDKQRKDINCNGPIDEILDEVFKDSGISYIVKNKEVILNVQKTNNTQQKKKRTVTGTIIDAVDDSPIIGANITIKGDKNTGTISDIDGNFSLSIPDNKTILVVTYIGYKTREVPVEDLGNIKIVLEGDDHTLNEVVVVGSGTQKKVSVTGAITSIKGASLKLPSSTLSNSFAGKLAGVIAKTNSGEPGSGAEFYIRGIGTFGGRATPLILLDDVEISSGDLNYVPAENIESFSILKDASATAIYGSRGANGVMIVTTKGGEYNSKTSINVTAENSFNYLDKFPEFVDGATYMDMYNKASLARNSSATPKYSATDMERTASGVNPYLYPDVNWQDVLFKNMSMRQRANVNISGGGSKVKYYMSLDVSHDSGLLNTGKAYSWNNNINIMNYTFQNNIAYKLTPTTTIKMNMNAQIRQKKSPNVSSEDLFKQILTTTPIEFPVTYPSQDGRIMYGNNIISGSTLYTNPYARMMTSFAETNENTLNTVIKIDQDLDFITKGLKINAFVNFKTWSSSYFDRSIAPYYYRIKSGSYDETDLENTNYELELLNSNGSDYISQSAIGKSSDQTFELQFNLNYARQFGLHNVGAMLLYKQREYRSDVLPNRNQGLSGRLTYDYGQRYLFEFNFGYNGTERLAKEDRFGFFPAVSLGWVISNEAFFEPMKNVVDNLKVRGSYGLVGSDDLATAGGSYYLYIDKITNNDLSYLKWTSGQNMDYQLGGPQMAYYAMSGLGWEKVKKLDIGIDFTLFRNWTFTFDYFYDKRYDIFMNREAWPQSLAYHIAKPWSNIGKMDNKGVEFSINYANNFSRDLSVSLQANFTYNKNKMVYVDEPEYPTIWKSETGKPYSRITGYIAEGLFKSQEEIDNSPAQNLGSTPKVGDIKYRDLNGDGIIDSDDQTMISKYGSTPRLQYGFGGTVNYKKFDFGVFFSGSALRSIMTNGIDPFQEGIAVGNRNVLKYIADNYWSEEKQNWDAKYPRLGLLATDVANNTVNSSYWLRNGSFLRLKNVEVGYKIPYGRIFVSAANLFTFSPFDLWDPELSSWNSYPMQKTVNVGIQLQF</sequence>
<dbReference type="Proteomes" id="UP000283616">
    <property type="component" value="Unassembled WGS sequence"/>
</dbReference>
<dbReference type="Pfam" id="PF07715">
    <property type="entry name" value="Plug"/>
    <property type="match status" value="1"/>
</dbReference>
<dbReference type="RefSeq" id="WP_055216854.1">
    <property type="nucleotide sequence ID" value="NZ_BQNN01000001.1"/>
</dbReference>
<evidence type="ECO:0000259" key="2">
    <source>
        <dbReference type="Pfam" id="PF07715"/>
    </source>
</evidence>
<dbReference type="InterPro" id="IPR008969">
    <property type="entry name" value="CarboxyPept-like_regulatory"/>
</dbReference>
<dbReference type="PROSITE" id="PS52016">
    <property type="entry name" value="TONB_DEPENDENT_REC_3"/>
    <property type="match status" value="1"/>
</dbReference>
<keyword evidence="1" id="KW-0813">Transport</keyword>
<reference evidence="4 9" key="3">
    <citation type="journal article" date="2019" name="Nat. Med.">
        <title>A library of human gut bacterial isolates paired with longitudinal multiomics data enables mechanistic microbiome research.</title>
        <authorList>
            <person name="Poyet M."/>
            <person name="Groussin M."/>
            <person name="Gibbons S.M."/>
            <person name="Avila-Pacheco J."/>
            <person name="Jiang X."/>
            <person name="Kearney S.M."/>
            <person name="Perrotta A.R."/>
            <person name="Berdy B."/>
            <person name="Zhao S."/>
            <person name="Lieberman T.D."/>
            <person name="Swanson P.K."/>
            <person name="Smith M."/>
            <person name="Roesemann S."/>
            <person name="Alexander J.E."/>
            <person name="Rich S.A."/>
            <person name="Livny J."/>
            <person name="Vlamakis H."/>
            <person name="Clish C."/>
            <person name="Bullock K."/>
            <person name="Deik A."/>
            <person name="Scott J."/>
            <person name="Pierce K.A."/>
            <person name="Xavier R.J."/>
            <person name="Alm E.J."/>
        </authorList>
    </citation>
    <scope>NUCLEOTIDE SEQUENCE [LARGE SCALE GENOMIC DNA]</scope>
    <source>
        <strain evidence="4 9">BIOML-A165</strain>
    </source>
</reference>
<dbReference type="InterPro" id="IPR039426">
    <property type="entry name" value="TonB-dep_rcpt-like"/>
</dbReference>
<evidence type="ECO:0000313" key="3">
    <source>
        <dbReference type="EMBL" id="CUP38293.1"/>
    </source>
</evidence>
<dbReference type="Gene3D" id="2.170.130.10">
    <property type="entry name" value="TonB-dependent receptor, plug domain"/>
    <property type="match status" value="1"/>
</dbReference>
<dbReference type="AlphaFoldDB" id="A0A139JS87"/>
<keyword evidence="3" id="KW-0675">Receptor</keyword>
<dbReference type="InterPro" id="IPR023996">
    <property type="entry name" value="TonB-dep_OMP_SusC/RagA"/>
</dbReference>
<dbReference type="NCBIfam" id="TIGR04057">
    <property type="entry name" value="SusC_RagA_signa"/>
    <property type="match status" value="1"/>
</dbReference>
<reference evidence="6 8" key="2">
    <citation type="submission" date="2018-08" db="EMBL/GenBank/DDBJ databases">
        <title>A genome reference for cultivated species of the human gut microbiota.</title>
        <authorList>
            <person name="Zou Y."/>
            <person name="Xue W."/>
            <person name="Luo G."/>
        </authorList>
    </citation>
    <scope>NUCLEOTIDE SEQUENCE [LARGE SCALE GENOMIC DNA]</scope>
    <source>
        <strain evidence="6 8">AF37-12</strain>
    </source>
</reference>
<dbReference type="Pfam" id="PF13715">
    <property type="entry name" value="CarbopepD_reg_2"/>
    <property type="match status" value="1"/>
</dbReference>
<organism evidence="6 8">
    <name type="scientific">Bacteroides thetaiotaomicron</name>
    <dbReference type="NCBI Taxonomy" id="818"/>
    <lineage>
        <taxon>Bacteria</taxon>
        <taxon>Pseudomonadati</taxon>
        <taxon>Bacteroidota</taxon>
        <taxon>Bacteroidia</taxon>
        <taxon>Bacteroidales</taxon>
        <taxon>Bacteroidaceae</taxon>
        <taxon>Bacteroides</taxon>
    </lineage>
</organism>
<dbReference type="EMBL" id="WCSB01000007">
    <property type="protein sequence ID" value="KAB4452813.1"/>
    <property type="molecule type" value="Genomic_DNA"/>
</dbReference>
<dbReference type="InterPro" id="IPR037066">
    <property type="entry name" value="Plug_dom_sf"/>
</dbReference>
<dbReference type="GO" id="GO:0009279">
    <property type="term" value="C:cell outer membrane"/>
    <property type="evidence" value="ECO:0007669"/>
    <property type="project" value="UniProtKB-SubCell"/>
</dbReference>
<evidence type="ECO:0000256" key="1">
    <source>
        <dbReference type="PROSITE-ProRule" id="PRU01360"/>
    </source>
</evidence>
<dbReference type="SUPFAM" id="SSF49464">
    <property type="entry name" value="Carboxypeptidase regulatory domain-like"/>
    <property type="match status" value="1"/>
</dbReference>
<accession>A0A139JS87</accession>
<keyword evidence="1" id="KW-0812">Transmembrane</keyword>
<dbReference type="InterPro" id="IPR012910">
    <property type="entry name" value="Plug_dom"/>
</dbReference>
<dbReference type="Proteomes" id="UP000460317">
    <property type="component" value="Unassembled WGS sequence"/>
</dbReference>
<dbReference type="SUPFAM" id="SSF56935">
    <property type="entry name" value="Porins"/>
    <property type="match status" value="1"/>
</dbReference>
<comment type="similarity">
    <text evidence="1">Belongs to the TonB-dependent receptor family.</text>
</comment>
<evidence type="ECO:0000313" key="5">
    <source>
        <dbReference type="EMBL" id="MBS5412341.1"/>
    </source>
</evidence>
<feature type="domain" description="TonB-dependent receptor plug" evidence="2">
    <location>
        <begin position="210"/>
        <end position="317"/>
    </location>
</feature>
<evidence type="ECO:0000313" key="8">
    <source>
        <dbReference type="Proteomes" id="UP000283616"/>
    </source>
</evidence>